<comment type="function">
    <text evidence="6">Catalyzes the conversion of glucosamine-6-phosphate to glucosamine-1-phosphate.</text>
</comment>
<accession>A0A0A8USZ9</accession>
<feature type="binding site" evidence="6">
    <location>
        <position position="243"/>
    </location>
    <ligand>
        <name>Mg(2+)</name>
        <dbReference type="ChEBI" id="CHEBI:18420"/>
    </ligand>
</feature>
<comment type="cofactor">
    <cofactor evidence="6">
        <name>Mg(2+)</name>
        <dbReference type="ChEBI" id="CHEBI:18420"/>
    </cofactor>
    <text evidence="6">Binds 1 Mg(2+) ion per subunit.</text>
</comment>
<evidence type="ECO:0000256" key="1">
    <source>
        <dbReference type="ARBA" id="ARBA00010231"/>
    </source>
</evidence>
<dbReference type="InterPro" id="IPR005841">
    <property type="entry name" value="Alpha-D-phosphohexomutase_SF"/>
</dbReference>
<dbReference type="GO" id="GO:0004615">
    <property type="term" value="F:phosphomannomutase activity"/>
    <property type="evidence" value="ECO:0007669"/>
    <property type="project" value="TreeGrafter"/>
</dbReference>
<dbReference type="PANTHER" id="PTHR42946:SF1">
    <property type="entry name" value="PHOSPHOGLUCOMUTASE (ALPHA-D-GLUCOSE-1,6-BISPHOSPHATE-DEPENDENT)"/>
    <property type="match status" value="1"/>
</dbReference>
<feature type="active site" description="Phosphoserine intermediate" evidence="6">
    <location>
        <position position="102"/>
    </location>
</feature>
<dbReference type="CDD" id="cd05802">
    <property type="entry name" value="GlmM"/>
    <property type="match status" value="1"/>
</dbReference>
<dbReference type="Gene3D" id="3.40.120.10">
    <property type="entry name" value="Alpha-D-Glucose-1,6-Bisphosphate, subunit A, domain 3"/>
    <property type="match status" value="3"/>
</dbReference>
<reference evidence="12" key="1">
    <citation type="submission" date="2014-09" db="EMBL/GenBank/DDBJ databases">
        <authorList>
            <person name="Gomez-Valero L."/>
        </authorList>
    </citation>
    <scope>NUCLEOTIDE SEQUENCE [LARGE SCALE GENOMIC DNA]</scope>
    <source>
        <strain evidence="12">ATCC35250</strain>
    </source>
</reference>
<dbReference type="HOGENOM" id="CLU_016950_7_0_6"/>
<evidence type="ECO:0000313" key="11">
    <source>
        <dbReference type="EMBL" id="CEK11990.1"/>
    </source>
</evidence>
<dbReference type="Proteomes" id="UP000032803">
    <property type="component" value="Chromosome I"/>
</dbReference>
<dbReference type="Pfam" id="PF02880">
    <property type="entry name" value="PGM_PMM_III"/>
    <property type="match status" value="1"/>
</dbReference>
<feature type="binding site" evidence="6">
    <location>
        <position position="245"/>
    </location>
    <ligand>
        <name>Mg(2+)</name>
        <dbReference type="ChEBI" id="CHEBI:18420"/>
    </ligand>
</feature>
<keyword evidence="4 6" id="KW-0460">Magnesium</keyword>
<evidence type="ECO:0000259" key="9">
    <source>
        <dbReference type="Pfam" id="PF02879"/>
    </source>
</evidence>
<evidence type="ECO:0000256" key="5">
    <source>
        <dbReference type="ARBA" id="ARBA00023235"/>
    </source>
</evidence>
<dbReference type="KEGG" id="lha:LHA_2999"/>
<feature type="domain" description="Alpha-D-phosphohexomutase alpha/beta/alpha" evidence="10">
    <location>
        <begin position="258"/>
        <end position="365"/>
    </location>
</feature>
<dbReference type="Pfam" id="PF00408">
    <property type="entry name" value="PGM_PMM_IV"/>
    <property type="match status" value="1"/>
</dbReference>
<dbReference type="GO" id="GO:0006048">
    <property type="term" value="P:UDP-N-acetylglucosamine biosynthetic process"/>
    <property type="evidence" value="ECO:0007669"/>
    <property type="project" value="TreeGrafter"/>
</dbReference>
<dbReference type="GO" id="GO:0005975">
    <property type="term" value="P:carbohydrate metabolic process"/>
    <property type="evidence" value="ECO:0007669"/>
    <property type="project" value="InterPro"/>
</dbReference>
<evidence type="ECO:0000256" key="2">
    <source>
        <dbReference type="ARBA" id="ARBA00022553"/>
    </source>
</evidence>
<dbReference type="InterPro" id="IPR005845">
    <property type="entry name" value="A-D-PHexomutase_a/b/a-II"/>
</dbReference>
<dbReference type="FunFam" id="3.40.120.10:FF:000003">
    <property type="entry name" value="Phosphoglucosamine mutase"/>
    <property type="match status" value="1"/>
</dbReference>
<comment type="catalytic activity">
    <reaction evidence="6">
        <text>alpha-D-glucosamine 1-phosphate = D-glucosamine 6-phosphate</text>
        <dbReference type="Rhea" id="RHEA:23424"/>
        <dbReference type="ChEBI" id="CHEBI:58516"/>
        <dbReference type="ChEBI" id="CHEBI:58725"/>
        <dbReference type="EC" id="5.4.2.10"/>
    </reaction>
</comment>
<dbReference type="STRING" id="449.LHA_2999"/>
<protein>
    <recommendedName>
        <fullName evidence="6">Phosphoglucosamine mutase</fullName>
        <ecNumber evidence="6">5.4.2.10</ecNumber>
    </recommendedName>
</protein>
<dbReference type="InterPro" id="IPR006352">
    <property type="entry name" value="GlmM_bact"/>
</dbReference>
<feature type="domain" description="Alpha-D-phosphohexomutase C-terminal" evidence="7">
    <location>
        <begin position="373"/>
        <end position="438"/>
    </location>
</feature>
<dbReference type="GO" id="GO:0005829">
    <property type="term" value="C:cytosol"/>
    <property type="evidence" value="ECO:0007669"/>
    <property type="project" value="TreeGrafter"/>
</dbReference>
<keyword evidence="3 6" id="KW-0479">Metal-binding</keyword>
<proteinExistence type="inferred from homology"/>
<dbReference type="PATRIC" id="fig|449.7.peg.1533"/>
<dbReference type="InterPro" id="IPR005846">
    <property type="entry name" value="A-D-PHexomutase_a/b/a-III"/>
</dbReference>
<dbReference type="Pfam" id="PF02879">
    <property type="entry name" value="PGM_PMM_II"/>
    <property type="match status" value="1"/>
</dbReference>
<dbReference type="Pfam" id="PF02878">
    <property type="entry name" value="PGM_PMM_I"/>
    <property type="match status" value="1"/>
</dbReference>
<comment type="similarity">
    <text evidence="1 6">Belongs to the phosphohexose mutase family.</text>
</comment>
<dbReference type="InterPro" id="IPR050060">
    <property type="entry name" value="Phosphoglucosamine_mutase"/>
</dbReference>
<dbReference type="AlphaFoldDB" id="A0A0A8USZ9"/>
<name>A0A0A8USZ9_LEGHA</name>
<gene>
    <name evidence="6 11" type="primary">glmM</name>
    <name evidence="11" type="ORF">LHA_2999</name>
</gene>
<feature type="modified residue" description="Phosphoserine" evidence="6">
    <location>
        <position position="102"/>
    </location>
</feature>
<dbReference type="InterPro" id="IPR016055">
    <property type="entry name" value="A-D-PHexomutase_a/b/a-I/II/III"/>
</dbReference>
<evidence type="ECO:0000256" key="3">
    <source>
        <dbReference type="ARBA" id="ARBA00022723"/>
    </source>
</evidence>
<dbReference type="SUPFAM" id="SSF53738">
    <property type="entry name" value="Phosphoglucomutase, first 3 domains"/>
    <property type="match status" value="3"/>
</dbReference>
<dbReference type="FunFam" id="3.30.310.50:FF:000001">
    <property type="entry name" value="Phosphoglucosamine mutase"/>
    <property type="match status" value="1"/>
</dbReference>
<keyword evidence="2 6" id="KW-0597">Phosphoprotein</keyword>
<dbReference type="GO" id="GO:0000287">
    <property type="term" value="F:magnesium ion binding"/>
    <property type="evidence" value="ECO:0007669"/>
    <property type="project" value="UniProtKB-UniRule"/>
</dbReference>
<dbReference type="PANTHER" id="PTHR42946">
    <property type="entry name" value="PHOSPHOHEXOSE MUTASE"/>
    <property type="match status" value="1"/>
</dbReference>
<dbReference type="InterPro" id="IPR036900">
    <property type="entry name" value="A-D-PHexomutase_C_sf"/>
</dbReference>
<feature type="binding site" description="via phosphate group" evidence="6">
    <location>
        <position position="102"/>
    </location>
    <ligand>
        <name>Mg(2+)</name>
        <dbReference type="ChEBI" id="CHEBI:18420"/>
    </ligand>
</feature>
<dbReference type="NCBIfam" id="TIGR01455">
    <property type="entry name" value="glmM"/>
    <property type="match status" value="1"/>
</dbReference>
<dbReference type="GO" id="GO:0009252">
    <property type="term" value="P:peptidoglycan biosynthetic process"/>
    <property type="evidence" value="ECO:0007669"/>
    <property type="project" value="TreeGrafter"/>
</dbReference>
<dbReference type="SUPFAM" id="SSF55957">
    <property type="entry name" value="Phosphoglucomutase, C-terminal domain"/>
    <property type="match status" value="1"/>
</dbReference>
<dbReference type="PRINTS" id="PR00509">
    <property type="entry name" value="PGMPMM"/>
</dbReference>
<dbReference type="InterPro" id="IPR005843">
    <property type="entry name" value="A-D-PHexomutase_C"/>
</dbReference>
<dbReference type="GO" id="GO:0008966">
    <property type="term" value="F:phosphoglucosamine mutase activity"/>
    <property type="evidence" value="ECO:0007669"/>
    <property type="project" value="UniProtKB-UniRule"/>
</dbReference>
<organism evidence="11 12">
    <name type="scientific">Legionella hackeliae</name>
    <dbReference type="NCBI Taxonomy" id="449"/>
    <lineage>
        <taxon>Bacteria</taxon>
        <taxon>Pseudomonadati</taxon>
        <taxon>Pseudomonadota</taxon>
        <taxon>Gammaproteobacteria</taxon>
        <taxon>Legionellales</taxon>
        <taxon>Legionellaceae</taxon>
        <taxon>Legionella</taxon>
    </lineage>
</organism>
<evidence type="ECO:0000259" key="10">
    <source>
        <dbReference type="Pfam" id="PF02880"/>
    </source>
</evidence>
<dbReference type="NCBIfam" id="NF008139">
    <property type="entry name" value="PRK10887.1"/>
    <property type="match status" value="1"/>
</dbReference>
<dbReference type="EMBL" id="LN681225">
    <property type="protein sequence ID" value="CEK11990.1"/>
    <property type="molecule type" value="Genomic_DNA"/>
</dbReference>
<dbReference type="Gene3D" id="3.30.310.50">
    <property type="entry name" value="Alpha-D-phosphohexomutase, C-terminal domain"/>
    <property type="match status" value="1"/>
</dbReference>
<evidence type="ECO:0000256" key="6">
    <source>
        <dbReference type="HAMAP-Rule" id="MF_01554"/>
    </source>
</evidence>
<keyword evidence="12" id="KW-1185">Reference proteome</keyword>
<dbReference type="InterPro" id="IPR005844">
    <property type="entry name" value="A-D-PHexomutase_a/b/a-I"/>
</dbReference>
<comment type="PTM">
    <text evidence="6">Activated by phosphorylation.</text>
</comment>
<feature type="binding site" evidence="6">
    <location>
        <position position="241"/>
    </location>
    <ligand>
        <name>Mg(2+)</name>
        <dbReference type="ChEBI" id="CHEBI:18420"/>
    </ligand>
</feature>
<evidence type="ECO:0000259" key="7">
    <source>
        <dbReference type="Pfam" id="PF00408"/>
    </source>
</evidence>
<feature type="domain" description="Alpha-D-phosphohexomutase alpha/beta/alpha" evidence="9">
    <location>
        <begin position="157"/>
        <end position="254"/>
    </location>
</feature>
<dbReference type="EC" id="5.4.2.10" evidence="6"/>
<evidence type="ECO:0000313" key="12">
    <source>
        <dbReference type="Proteomes" id="UP000032803"/>
    </source>
</evidence>
<keyword evidence="5 6" id="KW-0413">Isomerase</keyword>
<evidence type="ECO:0000256" key="4">
    <source>
        <dbReference type="ARBA" id="ARBA00022842"/>
    </source>
</evidence>
<dbReference type="HAMAP" id="MF_01554_B">
    <property type="entry name" value="GlmM_B"/>
    <property type="match status" value="1"/>
</dbReference>
<feature type="domain" description="Alpha-D-phosphohexomutase alpha/beta/alpha" evidence="8">
    <location>
        <begin position="4"/>
        <end position="135"/>
    </location>
</feature>
<dbReference type="RefSeq" id="WP_045107081.1">
    <property type="nucleotide sequence ID" value="NZ_LN681225.1"/>
</dbReference>
<evidence type="ECO:0000259" key="8">
    <source>
        <dbReference type="Pfam" id="PF02878"/>
    </source>
</evidence>
<dbReference type="FunFam" id="3.40.120.10:FF:000001">
    <property type="entry name" value="Phosphoglucosamine mutase"/>
    <property type="match status" value="1"/>
</dbReference>
<sequence>MNQRKYFGTDGIRGRVGLSNINPEFILKLGWALGRVIAKGENRKVIIGKDTRVSGYMLESALEAGLSAAGVNVGLLGPMPTPGIAYLTQTLRANAGIVISASHNLFEDNGIKFFSADGSKFPDEMELAIEAELEKPLEIVPSAKLGKAARIGDAPGRYIEFCKSTVPSLTRLTGLKIVVDCAHGATYHIAPNVFTELGADVVTISNKPDGFNINDACGSTAPDALRQQVLQTKADIGIALDGDGDRLILVDASGNIVDGDQILYIIAKDRHQMNLLHGGVVGTLMSNYGLEKAFLEMKIPFLRTKVGDRYVLETLKQHDWKIGGESSGHIVCLDKTTTGDGIVAALQVLACMIRDQKSLQELAADVQLLPQTLINIKTSNAKQLAEHSRVMEVVATLSNEWQGEGRILLRPSGTEPVLRIMVEGKDGNKVKMLSQQLTDEIMHIEKQYFTIPATPPYN</sequence>
<dbReference type="OrthoDB" id="9803322at2"/>